<dbReference type="Gene3D" id="3.30.870.10">
    <property type="entry name" value="Endonuclease Chain A"/>
    <property type="match status" value="2"/>
</dbReference>
<dbReference type="SMART" id="SM00155">
    <property type="entry name" value="PLDc"/>
    <property type="match status" value="2"/>
</dbReference>
<keyword evidence="3" id="KW-1185">Reference proteome</keyword>
<protein>
    <submittedName>
        <fullName evidence="2">Phospholipase</fullName>
    </submittedName>
</protein>
<dbReference type="AlphaFoldDB" id="A0AAE9YR10"/>
<reference evidence="2 3" key="2">
    <citation type="journal article" date="2022" name="Mar. Drugs">
        <title>Bioassay-Guided Fractionation Leads to the Detection of Cholic Acid Generated by the Rare Thalassomonas sp.</title>
        <authorList>
            <person name="Pheiffer F."/>
            <person name="Schneider Y.K."/>
            <person name="Hansen E.H."/>
            <person name="Andersen J.H."/>
            <person name="Isaksson J."/>
            <person name="Busche T."/>
            <person name="R C."/>
            <person name="Kalinowski J."/>
            <person name="Zyl L.V."/>
            <person name="Trindade M."/>
        </authorList>
    </citation>
    <scope>NUCLEOTIDE SEQUENCE [LARGE SCALE GENOMIC DNA]</scope>
    <source>
        <strain evidence="2 3">A5K-106</strain>
    </source>
</reference>
<dbReference type="Proteomes" id="UP000032568">
    <property type="component" value="Chromosome"/>
</dbReference>
<dbReference type="PANTHER" id="PTHR21248:SF22">
    <property type="entry name" value="PHOSPHOLIPASE D"/>
    <property type="match status" value="1"/>
</dbReference>
<dbReference type="GO" id="GO:0016020">
    <property type="term" value="C:membrane"/>
    <property type="evidence" value="ECO:0007669"/>
    <property type="project" value="TreeGrafter"/>
</dbReference>
<feature type="domain" description="PLD phosphodiesterase" evidence="1">
    <location>
        <begin position="178"/>
        <end position="205"/>
    </location>
</feature>
<organism evidence="2 3">
    <name type="scientific">Thalassomonas actiniarum</name>
    <dbReference type="NCBI Taxonomy" id="485447"/>
    <lineage>
        <taxon>Bacteria</taxon>
        <taxon>Pseudomonadati</taxon>
        <taxon>Pseudomonadota</taxon>
        <taxon>Gammaproteobacteria</taxon>
        <taxon>Alteromonadales</taxon>
        <taxon>Colwelliaceae</taxon>
        <taxon>Thalassomonas</taxon>
    </lineage>
</organism>
<sequence>MSKIDIVQEAVRGYFNHCSGPSYVRMLDTPHVWGMPFNNEIMPQARARQAEFERAIVEIIQKTYYRCDVSSLNSPDPDWTRAILGAIDTCLSAKMGRIKPTQFRFLFGQTPLYPMTPPPNYTDFQGALIRLFRARAEHWEVLPEFWIGRFYRLEKGISSGILAKLQSLFVKPPEDTTKMTWNHSKIIASDGTEALVGGHNLNMDLFRSYPPVHDASVVVHGDAAHGSQQYLNKMWECKTDLLTKEYMDIGELVWKNGDDDHAETRKPLDPLAADPGAAYMKDRQQTLVKLHATGLKKEGEPDEEPSVVSVLKVSKELEQSQELEVQEDLDQAEEIRAQDLQTLEDLKLEVFQERIVYDGYDKFDDYKLATRMLSVGKYWTGPDKKTQYQQASEVMKKQLIMGAKRIIRMSQMDLVSAWKKNWSDHVVCHWLMDALLANPALKVQVVVSPLDAGAGAEGDQYSFGSGACRTFELIKYYMSHDADTDKELDDSDSKRANALKRLHIAPLYFTDKVPKEKTTEGTTYKWPGLSEEGKTATLKQPPLSEKAPKKGVIGSAAWAVVNASGSVYPKVDSAPGNHAKIMVIDDEAYIVGSDNLYPGFLSEFNYLVEGEDAVGELLTAYWGPLWKYSGPHCANPVCKLSDEPDH</sequence>
<reference evidence="2 3" key="1">
    <citation type="journal article" date="2015" name="Genome Announc.">
        <title>Draft Genome Sequences of Marine Isolates of Thalassomonas viridans and Thalassomonas actiniarum.</title>
        <authorList>
            <person name="Olonade I."/>
            <person name="van Zyl L.J."/>
            <person name="Trindade M."/>
        </authorList>
    </citation>
    <scope>NUCLEOTIDE SEQUENCE [LARGE SCALE GENOMIC DNA]</scope>
    <source>
        <strain evidence="2 3">A5K-106</strain>
    </source>
</reference>
<dbReference type="KEGG" id="tact:SG35_002800"/>
<dbReference type="RefSeq" id="WP_044835012.1">
    <property type="nucleotide sequence ID" value="NZ_CP059735.1"/>
</dbReference>
<gene>
    <name evidence="2" type="ORF">SG35_002800</name>
</gene>
<name>A0AAE9YR10_9GAMM</name>
<dbReference type="GO" id="GO:0008808">
    <property type="term" value="F:cardiolipin synthase activity"/>
    <property type="evidence" value="ECO:0007669"/>
    <property type="project" value="TreeGrafter"/>
</dbReference>
<evidence type="ECO:0000313" key="2">
    <source>
        <dbReference type="EMBL" id="WDD99620.1"/>
    </source>
</evidence>
<proteinExistence type="predicted"/>
<dbReference type="GO" id="GO:0032049">
    <property type="term" value="P:cardiolipin biosynthetic process"/>
    <property type="evidence" value="ECO:0007669"/>
    <property type="project" value="TreeGrafter"/>
</dbReference>
<accession>A0AAE9YR10</accession>
<dbReference type="InterPro" id="IPR001736">
    <property type="entry name" value="PLipase_D/transphosphatidylase"/>
</dbReference>
<dbReference type="PANTHER" id="PTHR21248">
    <property type="entry name" value="CARDIOLIPIN SYNTHASE"/>
    <property type="match status" value="1"/>
</dbReference>
<evidence type="ECO:0000259" key="1">
    <source>
        <dbReference type="PROSITE" id="PS50035"/>
    </source>
</evidence>
<evidence type="ECO:0000313" key="3">
    <source>
        <dbReference type="Proteomes" id="UP000032568"/>
    </source>
</evidence>
<feature type="domain" description="PLD phosphodiesterase" evidence="1">
    <location>
        <begin position="573"/>
        <end position="600"/>
    </location>
</feature>
<dbReference type="PROSITE" id="PS50035">
    <property type="entry name" value="PLD"/>
    <property type="match status" value="2"/>
</dbReference>
<dbReference type="EMBL" id="CP059735">
    <property type="protein sequence ID" value="WDD99620.1"/>
    <property type="molecule type" value="Genomic_DNA"/>
</dbReference>
<dbReference type="SUPFAM" id="SSF56024">
    <property type="entry name" value="Phospholipase D/nuclease"/>
    <property type="match status" value="2"/>
</dbReference>